<dbReference type="EMBL" id="CAJOBB010009235">
    <property type="protein sequence ID" value="CAF4224048.1"/>
    <property type="molecule type" value="Genomic_DNA"/>
</dbReference>
<accession>A0A820D929</accession>
<protein>
    <submittedName>
        <fullName evidence="1">Uncharacterized protein</fullName>
    </submittedName>
</protein>
<evidence type="ECO:0000313" key="1">
    <source>
        <dbReference type="EMBL" id="CAF4224048.1"/>
    </source>
</evidence>
<sequence>MLGFMVLGVFMDGSDLDI</sequence>
<gene>
    <name evidence="1" type="ORF">KXQ929_LOCUS41358</name>
</gene>
<evidence type="ECO:0000313" key="2">
    <source>
        <dbReference type="Proteomes" id="UP000663868"/>
    </source>
</evidence>
<name>A0A820D929_9BILA</name>
<dbReference type="AlphaFoldDB" id="A0A820D929"/>
<proteinExistence type="predicted"/>
<comment type="caution">
    <text evidence="1">The sequence shown here is derived from an EMBL/GenBank/DDBJ whole genome shotgun (WGS) entry which is preliminary data.</text>
</comment>
<feature type="non-terminal residue" evidence="1">
    <location>
        <position position="18"/>
    </location>
</feature>
<reference evidence="1" key="1">
    <citation type="submission" date="2021-02" db="EMBL/GenBank/DDBJ databases">
        <authorList>
            <person name="Nowell W R."/>
        </authorList>
    </citation>
    <scope>NUCLEOTIDE SEQUENCE</scope>
</reference>
<dbReference type="Proteomes" id="UP000663868">
    <property type="component" value="Unassembled WGS sequence"/>
</dbReference>
<organism evidence="1 2">
    <name type="scientific">Adineta steineri</name>
    <dbReference type="NCBI Taxonomy" id="433720"/>
    <lineage>
        <taxon>Eukaryota</taxon>
        <taxon>Metazoa</taxon>
        <taxon>Spiralia</taxon>
        <taxon>Gnathifera</taxon>
        <taxon>Rotifera</taxon>
        <taxon>Eurotatoria</taxon>
        <taxon>Bdelloidea</taxon>
        <taxon>Adinetida</taxon>
        <taxon>Adinetidae</taxon>
        <taxon>Adineta</taxon>
    </lineage>
</organism>